<feature type="domain" description="TonB C-terminal" evidence="7">
    <location>
        <begin position="222"/>
        <end position="308"/>
    </location>
</feature>
<evidence type="ECO:0000313" key="9">
    <source>
        <dbReference type="Proteomes" id="UP000199754"/>
    </source>
</evidence>
<evidence type="ECO:0000256" key="6">
    <source>
        <dbReference type="SAM" id="SignalP"/>
    </source>
</evidence>
<dbReference type="InterPro" id="IPR006260">
    <property type="entry name" value="TonB/TolA_C"/>
</dbReference>
<dbReference type="PROSITE" id="PS52015">
    <property type="entry name" value="TONB_CTD"/>
    <property type="match status" value="1"/>
</dbReference>
<feature type="compositionally biased region" description="Low complexity" evidence="5">
    <location>
        <begin position="187"/>
        <end position="225"/>
    </location>
</feature>
<evidence type="ECO:0000259" key="7">
    <source>
        <dbReference type="PROSITE" id="PS52015"/>
    </source>
</evidence>
<keyword evidence="4" id="KW-0472">Membrane</keyword>
<feature type="region of interest" description="Disordered" evidence="5">
    <location>
        <begin position="72"/>
        <end position="225"/>
    </location>
</feature>
<dbReference type="Gene3D" id="3.30.1150.10">
    <property type="match status" value="1"/>
</dbReference>
<evidence type="ECO:0000256" key="5">
    <source>
        <dbReference type="SAM" id="MobiDB-lite"/>
    </source>
</evidence>
<dbReference type="SUPFAM" id="SSF74653">
    <property type="entry name" value="TolA/TonB C-terminal domain"/>
    <property type="match status" value="1"/>
</dbReference>
<sequence length="308" mass="31537">MIRRSWKIALLFLGCSVAAHAAIFSLTGKEEMAQVEGGAQATVAELGNSFADMAAGVMTPEAVETVQEVAEPVTQQADPAEQPPEPATQPPEPPVQQALAAPVEATPAPAQPDLAVPLASEPTSPLQATEAPQTAPPVTPQVQQPLPDEAATQVSRRPALRPKSVEAMAPKPKPAAKPAPRKPPPKGNAKTAAKAGTTDGQANAEAKAAANRRASEAAKAANAAASNYPGQVMARIARLRRPRTSSRGSATIAFTVAGNGGLTGARVSASSGSAQLDQAALDLVRRAGPFPPPPQGAQRSFSIRIKGR</sequence>
<keyword evidence="2" id="KW-0812">Transmembrane</keyword>
<comment type="subcellular location">
    <subcellularLocation>
        <location evidence="1">Membrane</location>
        <topology evidence="1">Single-pass membrane protein</topology>
    </subcellularLocation>
</comment>
<keyword evidence="9" id="KW-1185">Reference proteome</keyword>
<dbReference type="RefSeq" id="WP_089419748.1">
    <property type="nucleotide sequence ID" value="NZ_CP022415.1"/>
</dbReference>
<dbReference type="NCBIfam" id="TIGR01352">
    <property type="entry name" value="tonB_Cterm"/>
    <property type="match status" value="1"/>
</dbReference>
<feature type="compositionally biased region" description="Pro residues" evidence="5">
    <location>
        <begin position="81"/>
        <end position="94"/>
    </location>
</feature>
<feature type="signal peptide" evidence="6">
    <location>
        <begin position="1"/>
        <end position="21"/>
    </location>
</feature>
<dbReference type="InterPro" id="IPR037682">
    <property type="entry name" value="TonB_C"/>
</dbReference>
<evidence type="ECO:0000256" key="3">
    <source>
        <dbReference type="ARBA" id="ARBA00022989"/>
    </source>
</evidence>
<dbReference type="STRING" id="1402135.SAMN05444149_105151"/>
<dbReference type="AlphaFoldDB" id="A0A221JYU0"/>
<accession>A0A221JYU0</accession>
<evidence type="ECO:0000313" key="8">
    <source>
        <dbReference type="EMBL" id="ASM71747.1"/>
    </source>
</evidence>
<evidence type="ECO:0000256" key="2">
    <source>
        <dbReference type="ARBA" id="ARBA00022692"/>
    </source>
</evidence>
<name>A0A221JYU0_9RHOB</name>
<keyword evidence="6" id="KW-0732">Signal</keyword>
<feature type="chain" id="PRO_5012217233" evidence="6">
    <location>
        <begin position="22"/>
        <end position="308"/>
    </location>
</feature>
<organism evidence="8 9">
    <name type="scientific">Pseudosulfitobacter pseudonitzschiae</name>
    <dbReference type="NCBI Taxonomy" id="1402135"/>
    <lineage>
        <taxon>Bacteria</taxon>
        <taxon>Pseudomonadati</taxon>
        <taxon>Pseudomonadota</taxon>
        <taxon>Alphaproteobacteria</taxon>
        <taxon>Rhodobacterales</taxon>
        <taxon>Roseobacteraceae</taxon>
        <taxon>Pseudosulfitobacter</taxon>
    </lineage>
</organism>
<dbReference type="Pfam" id="PF13103">
    <property type="entry name" value="TonB_2"/>
    <property type="match status" value="1"/>
</dbReference>
<feature type="region of interest" description="Disordered" evidence="5">
    <location>
        <begin position="285"/>
        <end position="308"/>
    </location>
</feature>
<dbReference type="EMBL" id="CP022415">
    <property type="protein sequence ID" value="ASM71747.1"/>
    <property type="molecule type" value="Genomic_DNA"/>
</dbReference>
<protein>
    <submittedName>
        <fullName evidence="8">Cell envelope biogenesis protein TonB</fullName>
    </submittedName>
</protein>
<dbReference type="GO" id="GO:0016020">
    <property type="term" value="C:membrane"/>
    <property type="evidence" value="ECO:0007669"/>
    <property type="project" value="UniProtKB-SubCell"/>
</dbReference>
<reference evidence="8 9" key="1">
    <citation type="submission" date="2017-07" db="EMBL/GenBank/DDBJ databases">
        <title>Genome Sequence of Sulfitobacter pseudonitzschiae Strain SMR1 Isolated from a culture of the Diatom Skeletonema marinoi.</title>
        <authorList>
            <person name="Topel M."/>
            <person name="Pinder M.I.M."/>
            <person name="Johansson O.N."/>
            <person name="Kourtchenko O."/>
            <person name="Godhe A."/>
            <person name="Clarke A.K."/>
        </authorList>
    </citation>
    <scope>NUCLEOTIDE SEQUENCE [LARGE SCALE GENOMIC DNA]</scope>
    <source>
        <strain evidence="8 9">SMR1</strain>
    </source>
</reference>
<evidence type="ECO:0000256" key="4">
    <source>
        <dbReference type="ARBA" id="ARBA00023136"/>
    </source>
</evidence>
<dbReference type="KEGG" id="spse:SULPSESMR1_00919"/>
<evidence type="ECO:0000256" key="1">
    <source>
        <dbReference type="ARBA" id="ARBA00004167"/>
    </source>
</evidence>
<gene>
    <name evidence="8" type="ORF">SULPSESMR1_00919</name>
</gene>
<proteinExistence type="predicted"/>
<dbReference type="GO" id="GO:0055085">
    <property type="term" value="P:transmembrane transport"/>
    <property type="evidence" value="ECO:0007669"/>
    <property type="project" value="InterPro"/>
</dbReference>
<keyword evidence="3" id="KW-1133">Transmembrane helix</keyword>
<dbReference type="OrthoDB" id="7930032at2"/>
<dbReference type="Proteomes" id="UP000199754">
    <property type="component" value="Chromosome"/>
</dbReference>